<proteinExistence type="inferred from homology"/>
<reference evidence="3 4" key="1">
    <citation type="submission" date="2016-10" db="EMBL/GenBank/DDBJ databases">
        <authorList>
            <person name="de Groot N.N."/>
        </authorList>
    </citation>
    <scope>NUCLEOTIDE SEQUENCE [LARGE SCALE GENOMIC DNA]</scope>
    <source>
        <strain evidence="3 4">DSM 16619</strain>
    </source>
</reference>
<dbReference type="NCBIfam" id="TIGR01617">
    <property type="entry name" value="arsC_related"/>
    <property type="match status" value="1"/>
</dbReference>
<dbReference type="EMBL" id="FMZC01000010">
    <property type="protein sequence ID" value="SDD90538.1"/>
    <property type="molecule type" value="Genomic_DNA"/>
</dbReference>
<accession>A0A1G6YJI9</accession>
<dbReference type="NCBIfam" id="NF008107">
    <property type="entry name" value="PRK10853.1"/>
    <property type="match status" value="1"/>
</dbReference>
<protein>
    <submittedName>
        <fullName evidence="3">Transcriptional regulator, Spx/MgsR family</fullName>
    </submittedName>
</protein>
<dbReference type="Proteomes" id="UP000198781">
    <property type="component" value="Unassembled WGS sequence"/>
</dbReference>
<organism evidence="3 4">
    <name type="scientific">Paracidovorax valerianellae</name>
    <dbReference type="NCBI Taxonomy" id="187868"/>
    <lineage>
        <taxon>Bacteria</taxon>
        <taxon>Pseudomonadati</taxon>
        <taxon>Pseudomonadota</taxon>
        <taxon>Betaproteobacteria</taxon>
        <taxon>Burkholderiales</taxon>
        <taxon>Comamonadaceae</taxon>
        <taxon>Paracidovorax</taxon>
    </lineage>
</organism>
<gene>
    <name evidence="3" type="ORF">SAMN05192589_11086</name>
</gene>
<dbReference type="InterPro" id="IPR006660">
    <property type="entry name" value="Arsenate_reductase-like"/>
</dbReference>
<keyword evidence="4" id="KW-1185">Reference proteome</keyword>
<evidence type="ECO:0000313" key="4">
    <source>
        <dbReference type="Proteomes" id="UP000198781"/>
    </source>
</evidence>
<evidence type="ECO:0000313" key="3">
    <source>
        <dbReference type="EMBL" id="SDD90538.1"/>
    </source>
</evidence>
<dbReference type="CDD" id="cd03035">
    <property type="entry name" value="ArsC_Yffb"/>
    <property type="match status" value="1"/>
</dbReference>
<evidence type="ECO:0000256" key="2">
    <source>
        <dbReference type="PROSITE-ProRule" id="PRU01282"/>
    </source>
</evidence>
<dbReference type="PANTHER" id="PTHR30041">
    <property type="entry name" value="ARSENATE REDUCTASE"/>
    <property type="match status" value="1"/>
</dbReference>
<evidence type="ECO:0000256" key="1">
    <source>
        <dbReference type="ARBA" id="ARBA00007198"/>
    </source>
</evidence>
<dbReference type="SUPFAM" id="SSF52833">
    <property type="entry name" value="Thioredoxin-like"/>
    <property type="match status" value="1"/>
</dbReference>
<dbReference type="Gene3D" id="3.40.30.10">
    <property type="entry name" value="Glutaredoxin"/>
    <property type="match status" value="1"/>
</dbReference>
<dbReference type="Pfam" id="PF03960">
    <property type="entry name" value="ArsC"/>
    <property type="match status" value="1"/>
</dbReference>
<name>A0A1G6YJI9_9BURK</name>
<comment type="similarity">
    <text evidence="1 2">Belongs to the ArsC family.</text>
</comment>
<dbReference type="STRING" id="187868.SAMN05192589_11086"/>
<dbReference type="PANTHER" id="PTHR30041:SF8">
    <property type="entry name" value="PROTEIN YFFB"/>
    <property type="match status" value="1"/>
</dbReference>
<dbReference type="InterPro" id="IPR006504">
    <property type="entry name" value="Tscrpt_reg_Spx/MgsR"/>
</dbReference>
<dbReference type="PROSITE" id="PS51353">
    <property type="entry name" value="ARSC"/>
    <property type="match status" value="1"/>
</dbReference>
<sequence>MIGAMSTPTRAPSPALTASATAVLYGIPNCDTVKKARAWLTGQGIEYQFHDFKKQGVPAEQLPRWADAVGWEKLLNRQGTTWRKLDAETQATVHDAASAAQVMLAQPSVIKRPVVEWADASITVGFNEADWNEAAKRRSKP</sequence>
<dbReference type="AlphaFoldDB" id="A0A1G6YJI9"/>
<dbReference type="InterPro" id="IPR036249">
    <property type="entry name" value="Thioredoxin-like_sf"/>
</dbReference>